<dbReference type="InterPro" id="IPR031545">
    <property type="entry name" value="SRP72_TPR-like"/>
</dbReference>
<evidence type="ECO:0000256" key="11">
    <source>
        <dbReference type="PIRNR" id="PIRNR038922"/>
    </source>
</evidence>
<dbReference type="SUPFAM" id="SSF48452">
    <property type="entry name" value="TPR-like"/>
    <property type="match status" value="3"/>
</dbReference>
<keyword evidence="15" id="KW-1185">Reference proteome</keyword>
<evidence type="ECO:0000259" key="13">
    <source>
        <dbReference type="Pfam" id="PF08492"/>
    </source>
</evidence>
<feature type="domain" description="Signal recognition particle SRP72 subunit RNA-binding" evidence="13">
    <location>
        <begin position="514"/>
        <end position="570"/>
    </location>
</feature>
<dbReference type="GO" id="GO:0043022">
    <property type="term" value="F:ribosome binding"/>
    <property type="evidence" value="ECO:0007669"/>
    <property type="project" value="TreeGrafter"/>
</dbReference>
<dbReference type="OrthoDB" id="5421607at2759"/>
<dbReference type="FunFam" id="1.25.40.10:FF:000062">
    <property type="entry name" value="Signal recognition particle subunit SRP72"/>
    <property type="match status" value="1"/>
</dbReference>
<dbReference type="PIRSF" id="PIRSF038922">
    <property type="entry name" value="SRP72"/>
    <property type="match status" value="1"/>
</dbReference>
<dbReference type="Proteomes" id="UP000268014">
    <property type="component" value="Unassembled WGS sequence"/>
</dbReference>
<keyword evidence="7" id="KW-0802">TPR repeat</keyword>
<dbReference type="Pfam" id="PF17004">
    <property type="entry name" value="SRP_TPR_like"/>
    <property type="match status" value="1"/>
</dbReference>
<protein>
    <recommendedName>
        <fullName evidence="4 11">Signal recognition particle subunit SRP72</fullName>
    </recommendedName>
</protein>
<dbReference type="GO" id="GO:0005783">
    <property type="term" value="C:endoplasmic reticulum"/>
    <property type="evidence" value="ECO:0007669"/>
    <property type="project" value="UniProtKB-SubCell"/>
</dbReference>
<dbReference type="Pfam" id="PF08492">
    <property type="entry name" value="SRP72"/>
    <property type="match status" value="1"/>
</dbReference>
<keyword evidence="8" id="KW-0256">Endoplasmic reticulum</keyword>
<feature type="region of interest" description="Disordered" evidence="12">
    <location>
        <begin position="535"/>
        <end position="632"/>
    </location>
</feature>
<dbReference type="SMART" id="SM00028">
    <property type="entry name" value="TPR"/>
    <property type="match status" value="4"/>
</dbReference>
<dbReference type="InterPro" id="IPR019734">
    <property type="entry name" value="TPR_rpt"/>
</dbReference>
<comment type="subcellular location">
    <subcellularLocation>
        <location evidence="2 11">Cytoplasm</location>
    </subcellularLocation>
    <subcellularLocation>
        <location evidence="1">Endoplasmic reticulum</location>
    </subcellularLocation>
</comment>
<dbReference type="AlphaFoldDB" id="A0A0N4W237"/>
<dbReference type="PANTHER" id="PTHR14094:SF9">
    <property type="entry name" value="SIGNAL RECOGNITION PARTICLE SUBUNIT SRP72"/>
    <property type="match status" value="1"/>
</dbReference>
<sequence length="632" mass="71716">MTSEGGLRQCLTDLSRADTSGDYQKALQAANRIIRRYPKELYAFKCKLVCLIQLAMYDDALTLLKKTPPNQMGECAFEKAYILYRLERNDEALEALAACDPKDHRALELKAQLCYRLDQFQEALDIFRDLLRNHSDSYDDERKANYLAVQAQLEAMGLKQQTADDSETFEQLYNTACQLIEAGKYEKALSNLDKAISACRNTLSDEGLDEEEIEDELAMLRVQRAFVLHKIGRKQEAIDIYRTLQAAGPSDVSVMVTVANNMASAMKDQSLADSRKKLKTALQLDQKKLSTRQRRTLMLNNALVLLHSNQREPCRRVLDDLINVFGASKDTRLIEAALCFRLNEFEKAIKMLENGDLQMEMTRIHLMINSGRLDEAITALNNIPANVRLQSAVVSLAVSLLVSLERKDEALKMLNEAIGHMKDADVRKQMLSQAALLESSRGNAAAAAKYLEQLVEYDPNDIKVLCRLIRAYTVSDPKKAEQLSAQVFPETAEEGLDVDGIEESDWILYGEKYKQKKEAKSEVEDTEIVTRKLKNRKRKRKIKLPKNYDPNVPPDPERWLPKQERAAYKKRQKKNRDRDIGRGTQGSAATNPNVEYVTASPSSPAPMPTMPEGPRQLRPKQQPKKKKKPSKF</sequence>
<dbReference type="Gene3D" id="1.25.40.10">
    <property type="entry name" value="Tetratricopeptide repeat domain"/>
    <property type="match status" value="3"/>
</dbReference>
<evidence type="ECO:0000256" key="2">
    <source>
        <dbReference type="ARBA" id="ARBA00004496"/>
    </source>
</evidence>
<feature type="compositionally biased region" description="Basic residues" evidence="12">
    <location>
        <begin position="617"/>
        <end position="632"/>
    </location>
</feature>
<comment type="function">
    <text evidence="11">Component of the signal recognition particle (SRP) complex, a ribonucleoprotein complex that mediates the cotranslational targeting of secretory and membrane proteins to the endoplasmic reticulum (ER).</text>
</comment>
<reference evidence="16" key="1">
    <citation type="submission" date="2017-02" db="UniProtKB">
        <authorList>
            <consortium name="WormBaseParasite"/>
        </authorList>
    </citation>
    <scope>IDENTIFICATION</scope>
</reference>
<organism evidence="16">
    <name type="scientific">Haemonchus placei</name>
    <name type="common">Barber's pole worm</name>
    <dbReference type="NCBI Taxonomy" id="6290"/>
    <lineage>
        <taxon>Eukaryota</taxon>
        <taxon>Metazoa</taxon>
        <taxon>Ecdysozoa</taxon>
        <taxon>Nematoda</taxon>
        <taxon>Chromadorea</taxon>
        <taxon>Rhabditida</taxon>
        <taxon>Rhabditina</taxon>
        <taxon>Rhabditomorpha</taxon>
        <taxon>Strongyloidea</taxon>
        <taxon>Trichostrongylidae</taxon>
        <taxon>Haemonchus</taxon>
    </lineage>
</organism>
<dbReference type="GO" id="GO:0006614">
    <property type="term" value="P:SRP-dependent cotranslational protein targeting to membrane"/>
    <property type="evidence" value="ECO:0007669"/>
    <property type="project" value="UniProtKB-UniRule"/>
</dbReference>
<dbReference type="WBParaSite" id="HPLM_0000375201-mRNA-1">
    <property type="protein sequence ID" value="HPLM_0000375201-mRNA-1"/>
    <property type="gene ID" value="HPLM_0000375201"/>
</dbReference>
<keyword evidence="10 11" id="KW-0687">Ribonucleoprotein</keyword>
<evidence type="ECO:0000256" key="8">
    <source>
        <dbReference type="ARBA" id="ARBA00022824"/>
    </source>
</evidence>
<evidence type="ECO:0000256" key="9">
    <source>
        <dbReference type="ARBA" id="ARBA00023135"/>
    </source>
</evidence>
<evidence type="ECO:0000256" key="12">
    <source>
        <dbReference type="SAM" id="MobiDB-lite"/>
    </source>
</evidence>
<evidence type="ECO:0000256" key="10">
    <source>
        <dbReference type="ARBA" id="ARBA00023274"/>
    </source>
</evidence>
<evidence type="ECO:0000313" key="15">
    <source>
        <dbReference type="Proteomes" id="UP000268014"/>
    </source>
</evidence>
<evidence type="ECO:0000256" key="4">
    <source>
        <dbReference type="ARBA" id="ARBA00018350"/>
    </source>
</evidence>
<dbReference type="GO" id="GO:0005786">
    <property type="term" value="C:signal recognition particle, endoplasmic reticulum targeting"/>
    <property type="evidence" value="ECO:0007669"/>
    <property type="project" value="UniProtKB-UniRule"/>
</dbReference>
<dbReference type="GO" id="GO:0008312">
    <property type="term" value="F:7S RNA binding"/>
    <property type="evidence" value="ECO:0007669"/>
    <property type="project" value="InterPro"/>
</dbReference>
<feature type="compositionally biased region" description="Basic and acidic residues" evidence="12">
    <location>
        <begin position="555"/>
        <end position="567"/>
    </location>
</feature>
<evidence type="ECO:0000256" key="1">
    <source>
        <dbReference type="ARBA" id="ARBA00004240"/>
    </source>
</evidence>
<dbReference type="EMBL" id="UZAF01016144">
    <property type="protein sequence ID" value="VDO21592.1"/>
    <property type="molecule type" value="Genomic_DNA"/>
</dbReference>
<feature type="compositionally biased region" description="Basic residues" evidence="12">
    <location>
        <begin position="535"/>
        <end position="544"/>
    </location>
</feature>
<keyword evidence="5 11" id="KW-0963">Cytoplasm</keyword>
<evidence type="ECO:0000313" key="14">
    <source>
        <dbReference type="EMBL" id="VDO21592.1"/>
    </source>
</evidence>
<dbReference type="InterPro" id="IPR013699">
    <property type="entry name" value="Signal_recog_part_SRP72_RNA-bd"/>
</dbReference>
<name>A0A0N4W237_HAEPC</name>
<keyword evidence="9 11" id="KW-0733">Signal recognition particle</keyword>
<proteinExistence type="inferred from homology"/>
<evidence type="ECO:0000256" key="7">
    <source>
        <dbReference type="ARBA" id="ARBA00022803"/>
    </source>
</evidence>
<reference evidence="14 15" key="2">
    <citation type="submission" date="2018-11" db="EMBL/GenBank/DDBJ databases">
        <authorList>
            <consortium name="Pathogen Informatics"/>
        </authorList>
    </citation>
    <scope>NUCLEOTIDE SEQUENCE [LARGE SCALE GENOMIC DNA]</scope>
    <source>
        <strain evidence="14 15">MHpl1</strain>
    </source>
</reference>
<evidence type="ECO:0000256" key="3">
    <source>
        <dbReference type="ARBA" id="ARBA00007676"/>
    </source>
</evidence>
<accession>A0A0N4W237</accession>
<evidence type="ECO:0000256" key="6">
    <source>
        <dbReference type="ARBA" id="ARBA00022737"/>
    </source>
</evidence>
<evidence type="ECO:0000256" key="5">
    <source>
        <dbReference type="ARBA" id="ARBA00022490"/>
    </source>
</evidence>
<keyword evidence="6" id="KW-0677">Repeat</keyword>
<gene>
    <name evidence="14" type="ORF">HPLM_LOCUS3744</name>
</gene>
<dbReference type="OMA" id="NDMKVLA"/>
<dbReference type="InterPro" id="IPR011990">
    <property type="entry name" value="TPR-like_helical_dom_sf"/>
</dbReference>
<comment type="similarity">
    <text evidence="3 11">Belongs to the SRP72 family.</text>
</comment>
<dbReference type="PANTHER" id="PTHR14094">
    <property type="entry name" value="SIGNAL RECOGNITION PARTICLE 72"/>
    <property type="match status" value="1"/>
</dbReference>
<dbReference type="STRING" id="6290.A0A0N4W237"/>
<dbReference type="InterPro" id="IPR026270">
    <property type="entry name" value="SRP72"/>
</dbReference>
<evidence type="ECO:0000313" key="16">
    <source>
        <dbReference type="WBParaSite" id="HPLM_0000375201-mRNA-1"/>
    </source>
</evidence>